<evidence type="ECO:0000313" key="2">
    <source>
        <dbReference type="EMBL" id="KAF9677875.1"/>
    </source>
</evidence>
<dbReference type="OrthoDB" id="540503at2759"/>
<dbReference type="PANTHER" id="PTHR47483">
    <property type="entry name" value="BETA-ARABINOFURANOSYLTRANSFERASE RAY1"/>
    <property type="match status" value="1"/>
</dbReference>
<dbReference type="PANTHER" id="PTHR47483:SF1">
    <property type="entry name" value="BETA-ARABINOFURANOSYLTRANSFERASE RAY1"/>
    <property type="match status" value="1"/>
</dbReference>
<name>A0A835K0J6_9ROSI</name>
<organism evidence="2 3">
    <name type="scientific">Salix dunnii</name>
    <dbReference type="NCBI Taxonomy" id="1413687"/>
    <lineage>
        <taxon>Eukaryota</taxon>
        <taxon>Viridiplantae</taxon>
        <taxon>Streptophyta</taxon>
        <taxon>Embryophyta</taxon>
        <taxon>Tracheophyta</taxon>
        <taxon>Spermatophyta</taxon>
        <taxon>Magnoliopsida</taxon>
        <taxon>eudicotyledons</taxon>
        <taxon>Gunneridae</taxon>
        <taxon>Pentapetalae</taxon>
        <taxon>rosids</taxon>
        <taxon>fabids</taxon>
        <taxon>Malpighiales</taxon>
        <taxon>Salicaceae</taxon>
        <taxon>Saliceae</taxon>
        <taxon>Salix</taxon>
    </lineage>
</organism>
<dbReference type="EMBL" id="JADGMS010000008">
    <property type="protein sequence ID" value="KAF9677875.1"/>
    <property type="molecule type" value="Genomic_DNA"/>
</dbReference>
<dbReference type="InterPro" id="IPR025322">
    <property type="entry name" value="PADRE_dom"/>
</dbReference>
<dbReference type="InterPro" id="IPR044575">
    <property type="entry name" value="RAY1-like"/>
</dbReference>
<gene>
    <name evidence="2" type="ORF">SADUNF_Sadunf08G0153200</name>
</gene>
<comment type="caution">
    <text evidence="2">The sequence shown here is derived from an EMBL/GenBank/DDBJ whole genome shotgun (WGS) entry which is preliminary data.</text>
</comment>
<reference evidence="2 3" key="1">
    <citation type="submission" date="2020-10" db="EMBL/GenBank/DDBJ databases">
        <title>Plant Genome Project.</title>
        <authorList>
            <person name="Zhang R.-G."/>
        </authorList>
    </citation>
    <scope>NUCLEOTIDE SEQUENCE [LARGE SCALE GENOMIC DNA]</scope>
    <source>
        <strain evidence="2">FAFU-HL-1</strain>
        <tissue evidence="2">Leaf</tissue>
    </source>
</reference>
<dbReference type="Pfam" id="PF03407">
    <property type="entry name" value="Nucleotid_trans"/>
    <property type="match status" value="1"/>
</dbReference>
<keyword evidence="3" id="KW-1185">Reference proteome</keyword>
<proteinExistence type="predicted"/>
<evidence type="ECO:0000313" key="3">
    <source>
        <dbReference type="Proteomes" id="UP000657918"/>
    </source>
</evidence>
<dbReference type="Pfam" id="PF14009">
    <property type="entry name" value="PADRE"/>
    <property type="match status" value="1"/>
</dbReference>
<dbReference type="GO" id="GO:0016757">
    <property type="term" value="F:glycosyltransferase activity"/>
    <property type="evidence" value="ECO:0007669"/>
    <property type="project" value="InterPro"/>
</dbReference>
<dbReference type="AlphaFoldDB" id="A0A835K0J6"/>
<accession>A0A835K0J6</accession>
<evidence type="ECO:0000259" key="1">
    <source>
        <dbReference type="Pfam" id="PF03407"/>
    </source>
</evidence>
<sequence>MLTNLTVIGLASLRNVSYFPFHLDETEEHCQREDGRSQQLQEILGHHWNWNHCEDIMLMAWNNRNLSLHNGVLPPFLYGKGIHNHWVINEVVSSELRLVFDASWTISCPSLNYHEHWSKLSVRGSSVLEIKNRSWEEGGNSHLGALYSSKFFQPLLSITADENKTLVLAVAGYSYMDMLMSWVCRLHQLQVTNFIICALDQETYQFRLSEPVNLPRRLNSGSYFDRSDGSSVAAMEKVVKHAARSNLSEQPSFYDTMCGEGGSYCASDNRCVEPETNLTLLFLERNLFPNGLNESTETKSRRKRELEGAPIAVGLCIQWRDISVRIVHPGGREELYRHALPASWLMEKYSGTCIARPGVFKNPKESLLRPDENLLPSHKYLLIPSTTVRKLTLKHMGMVKVKGFAAGKDEITDANITWDESGDISEESVGSAKEFYASKDTWPRYKVRRAVKVKKPFVPPLPMARSLRVSVWEPSLTSVQEVSP</sequence>
<protein>
    <recommendedName>
        <fullName evidence="1">Nucleotide-diphospho-sugar transferase domain-containing protein</fullName>
    </recommendedName>
</protein>
<dbReference type="Proteomes" id="UP000657918">
    <property type="component" value="Chromosome 8"/>
</dbReference>
<feature type="domain" description="Nucleotide-diphospho-sugar transferase" evidence="1">
    <location>
        <begin position="211"/>
        <end position="312"/>
    </location>
</feature>
<dbReference type="InterPro" id="IPR005069">
    <property type="entry name" value="Nucl-diP-sugar_transferase"/>
</dbReference>